<dbReference type="Pfam" id="PF13692">
    <property type="entry name" value="Glyco_trans_1_4"/>
    <property type="match status" value="1"/>
</dbReference>
<feature type="domain" description="Glycosyltransferase subfamily 4-like N-terminal" evidence="1">
    <location>
        <begin position="17"/>
        <end position="221"/>
    </location>
</feature>
<evidence type="ECO:0000313" key="2">
    <source>
        <dbReference type="EMBL" id="PDW03318.1"/>
    </source>
</evidence>
<evidence type="ECO:0000259" key="1">
    <source>
        <dbReference type="Pfam" id="PF13439"/>
    </source>
</evidence>
<comment type="caution">
    <text evidence="2">The sequence shown here is derived from an EMBL/GenBank/DDBJ whole genome shotgun (WGS) entry which is preliminary data.</text>
</comment>
<accession>A0A2A6RKC3</accession>
<dbReference type="CDD" id="cd03801">
    <property type="entry name" value="GT4_PimA-like"/>
    <property type="match status" value="1"/>
</dbReference>
<dbReference type="AlphaFoldDB" id="A0A2A6RKC3"/>
<dbReference type="GO" id="GO:0016757">
    <property type="term" value="F:glycosyltransferase activity"/>
    <property type="evidence" value="ECO:0007669"/>
    <property type="project" value="TreeGrafter"/>
</dbReference>
<gene>
    <name evidence="2" type="ORF">CJ255_09385</name>
</gene>
<dbReference type="OrthoDB" id="9807209at2"/>
<dbReference type="Gene3D" id="3.40.50.2000">
    <property type="entry name" value="Glycogen Phosphorylase B"/>
    <property type="match status" value="2"/>
</dbReference>
<protein>
    <submittedName>
        <fullName evidence="2">Glycosyl transferase family 1</fullName>
    </submittedName>
</protein>
<sequence>MRILMLSPYPPYPLRSGGALRIYHVARGLAEHHEVTLLSFAPHAAAVAALAPLRAWCHVVTVPSPAGRSVARRALTTLTSSQPDMALRAQSHAYSEALSRLVASTPFALVLAASIEMAGYLLPLRGLGPRLVLDQFNAEYLLQRRAALSDLALALRLRPRALVGGLYSLLQWRKLARYERMLLAQLDTITVVSEQDRNALARLHPAAAQRLVVVPNGVDTSLVRPGAVRGDLGGATMVFTGTLDYRPNIDALRWFTAEVLPLIRARAPTARLLIVGRAAGAAIHALASEAVEVIGEVAAVAPYIDGAAVYVVPMRIGGGSRLKLLEALAMEAPIVTTPMGAEGIVGLRDGTHLLMAERPKDFANAVLRLIADPTLGQRLGSAGRAHVVANYDWRIITGTSGAELGHRLLKAQ</sequence>
<dbReference type="EMBL" id="NQWI01000033">
    <property type="protein sequence ID" value="PDW03318.1"/>
    <property type="molecule type" value="Genomic_DNA"/>
</dbReference>
<reference evidence="3" key="1">
    <citation type="submission" date="2017-08" db="EMBL/GenBank/DDBJ databases">
        <authorList>
            <person name="Grouzdev D.S."/>
            <person name="Gaisin V.A."/>
            <person name="Rysina M.S."/>
            <person name="Gorlenko V.M."/>
        </authorList>
    </citation>
    <scope>NUCLEOTIDE SEQUENCE [LARGE SCALE GENOMIC DNA]</scope>
    <source>
        <strain evidence="3">Kir15-3F</strain>
    </source>
</reference>
<dbReference type="Proteomes" id="UP000220527">
    <property type="component" value="Unassembled WGS sequence"/>
</dbReference>
<dbReference type="Pfam" id="PF13439">
    <property type="entry name" value="Glyco_transf_4"/>
    <property type="match status" value="1"/>
</dbReference>
<proteinExistence type="predicted"/>
<dbReference type="SUPFAM" id="SSF53756">
    <property type="entry name" value="UDP-Glycosyltransferase/glycogen phosphorylase"/>
    <property type="match status" value="1"/>
</dbReference>
<dbReference type="PANTHER" id="PTHR12526:SF600">
    <property type="entry name" value="GLYCOSYL TRANSFERASE GROUP 1"/>
    <property type="match status" value="1"/>
</dbReference>
<name>A0A2A6RKC3_9CHLR</name>
<dbReference type="InterPro" id="IPR028098">
    <property type="entry name" value="Glyco_trans_4-like_N"/>
</dbReference>
<organism evidence="2 3">
    <name type="scientific">Candidatus Viridilinea mediisalina</name>
    <dbReference type="NCBI Taxonomy" id="2024553"/>
    <lineage>
        <taxon>Bacteria</taxon>
        <taxon>Bacillati</taxon>
        <taxon>Chloroflexota</taxon>
        <taxon>Chloroflexia</taxon>
        <taxon>Chloroflexales</taxon>
        <taxon>Chloroflexineae</taxon>
        <taxon>Oscillochloridaceae</taxon>
        <taxon>Candidatus Viridilinea</taxon>
    </lineage>
</organism>
<dbReference type="PANTHER" id="PTHR12526">
    <property type="entry name" value="GLYCOSYLTRANSFERASE"/>
    <property type="match status" value="1"/>
</dbReference>
<evidence type="ECO:0000313" key="3">
    <source>
        <dbReference type="Proteomes" id="UP000220527"/>
    </source>
</evidence>
<keyword evidence="3" id="KW-1185">Reference proteome</keyword>
<keyword evidence="2" id="KW-0808">Transferase</keyword>